<feature type="transmembrane region" description="Helical" evidence="1">
    <location>
        <begin position="144"/>
        <end position="168"/>
    </location>
</feature>
<feature type="transmembrane region" description="Helical" evidence="1">
    <location>
        <begin position="80"/>
        <end position="100"/>
    </location>
</feature>
<evidence type="ECO:0000313" key="2">
    <source>
        <dbReference type="EMBL" id="MXU96354.1"/>
    </source>
</evidence>
<feature type="transmembrane region" description="Helical" evidence="1">
    <location>
        <begin position="112"/>
        <end position="132"/>
    </location>
</feature>
<reference evidence="2" key="1">
    <citation type="submission" date="2019-12" db="EMBL/GenBank/DDBJ databases">
        <title>An insight into the sialome of adult female Ixodes ricinus ticks feeding for 6 days.</title>
        <authorList>
            <person name="Perner J."/>
            <person name="Ribeiro J.M.C."/>
        </authorList>
    </citation>
    <scope>NUCLEOTIDE SEQUENCE</scope>
    <source>
        <strain evidence="2">Semi-engorged</strain>
        <tissue evidence="2">Salivary glands</tissue>
    </source>
</reference>
<dbReference type="EMBL" id="GIFC01014271">
    <property type="protein sequence ID" value="MXU96354.1"/>
    <property type="molecule type" value="Transcribed_RNA"/>
</dbReference>
<organism evidence="2">
    <name type="scientific">Ixodes ricinus</name>
    <name type="common">Common tick</name>
    <name type="synonym">Acarus ricinus</name>
    <dbReference type="NCBI Taxonomy" id="34613"/>
    <lineage>
        <taxon>Eukaryota</taxon>
        <taxon>Metazoa</taxon>
        <taxon>Ecdysozoa</taxon>
        <taxon>Arthropoda</taxon>
        <taxon>Chelicerata</taxon>
        <taxon>Arachnida</taxon>
        <taxon>Acari</taxon>
        <taxon>Parasitiformes</taxon>
        <taxon>Ixodida</taxon>
        <taxon>Ixodoidea</taxon>
        <taxon>Ixodidae</taxon>
        <taxon>Ixodinae</taxon>
        <taxon>Ixodes</taxon>
    </lineage>
</organism>
<protein>
    <submittedName>
        <fullName evidence="2">Uncharacterized protein</fullName>
    </submittedName>
</protein>
<sequence>MLFSMLQLEWYVGPVLGLLRVPEAVARELHGSLHAVNHGRTLAVQALHLRRAPRQPLSGRHRPVVGPGSRQRCAALFPRLVFIVSGLPGCSELSAMPLALGKEGDHLLGDLHLQLFLGATLVVTVVFFVATWRGRGLRHATPSLPALVIPALPALGAGSALASAIPLARPLDTMLELVEDLLVPLEPAEGLPVVVPVPVKQGVLVPLRGTVHA</sequence>
<accession>A0A6B0V3G7</accession>
<evidence type="ECO:0000256" key="1">
    <source>
        <dbReference type="SAM" id="Phobius"/>
    </source>
</evidence>
<keyword evidence="1" id="KW-0472">Membrane</keyword>
<proteinExistence type="predicted"/>
<keyword evidence="1" id="KW-0812">Transmembrane</keyword>
<name>A0A6B0V3G7_IXORI</name>
<dbReference type="AlphaFoldDB" id="A0A6B0V3G7"/>
<keyword evidence="1" id="KW-1133">Transmembrane helix</keyword>